<dbReference type="InterPro" id="IPR001810">
    <property type="entry name" value="F-box_dom"/>
</dbReference>
<comment type="caution">
    <text evidence="2">The sequence shown here is derived from an EMBL/GenBank/DDBJ whole genome shotgun (WGS) entry which is preliminary data.</text>
</comment>
<evidence type="ECO:0000259" key="1">
    <source>
        <dbReference type="SMART" id="SM00579"/>
    </source>
</evidence>
<dbReference type="InterPro" id="IPR050232">
    <property type="entry name" value="FBL13/AtMIF1-like"/>
</dbReference>
<dbReference type="Gene3D" id="3.80.10.10">
    <property type="entry name" value="Ribonuclease Inhibitor"/>
    <property type="match status" value="1"/>
</dbReference>
<name>A0AAP0CQY9_9ASTR</name>
<proteinExistence type="predicted"/>
<dbReference type="PANTHER" id="PTHR31900">
    <property type="entry name" value="F-BOX/RNI SUPERFAMILY PROTEIN-RELATED"/>
    <property type="match status" value="1"/>
</dbReference>
<dbReference type="PANTHER" id="PTHR31900:SF34">
    <property type="entry name" value="EMB|CAB62440.1-RELATED"/>
    <property type="match status" value="1"/>
</dbReference>
<dbReference type="SUPFAM" id="SSF52047">
    <property type="entry name" value="RNI-like"/>
    <property type="match status" value="1"/>
</dbReference>
<dbReference type="Pfam" id="PF08387">
    <property type="entry name" value="FBD"/>
    <property type="match status" value="1"/>
</dbReference>
<keyword evidence="3" id="KW-1185">Reference proteome</keyword>
<dbReference type="InterPro" id="IPR006566">
    <property type="entry name" value="FBD"/>
</dbReference>
<dbReference type="InterPro" id="IPR055411">
    <property type="entry name" value="LRR_FXL15/At3g58940/PEG3-like"/>
</dbReference>
<accession>A0AAP0CQY9</accession>
<dbReference type="AlphaFoldDB" id="A0AAP0CQY9"/>
<dbReference type="SUPFAM" id="SSF81383">
    <property type="entry name" value="F-box domain"/>
    <property type="match status" value="1"/>
</dbReference>
<dbReference type="EMBL" id="JBCNJP010000023">
    <property type="protein sequence ID" value="KAK9058760.1"/>
    <property type="molecule type" value="Genomic_DNA"/>
</dbReference>
<protein>
    <recommendedName>
        <fullName evidence="1">FBD domain-containing protein</fullName>
    </recommendedName>
</protein>
<dbReference type="Pfam" id="PF00646">
    <property type="entry name" value="F-box"/>
    <property type="match status" value="1"/>
</dbReference>
<dbReference type="InterPro" id="IPR036047">
    <property type="entry name" value="F-box-like_dom_sf"/>
</dbReference>
<reference evidence="2 3" key="1">
    <citation type="submission" date="2024-04" db="EMBL/GenBank/DDBJ databases">
        <title>The reference genome of an endangered Asteraceae, Deinandra increscens subsp. villosa, native to the Central Coast of California.</title>
        <authorList>
            <person name="Guilliams M."/>
            <person name="Hasenstab-Lehman K."/>
            <person name="Meyer R."/>
            <person name="Mcevoy S."/>
        </authorList>
    </citation>
    <scope>NUCLEOTIDE SEQUENCE [LARGE SCALE GENOMIC DNA]</scope>
    <source>
        <tissue evidence="2">Leaf</tissue>
    </source>
</reference>
<dbReference type="Proteomes" id="UP001408789">
    <property type="component" value="Unassembled WGS sequence"/>
</dbReference>
<dbReference type="SMART" id="SM00579">
    <property type="entry name" value="FBD"/>
    <property type="match status" value="1"/>
</dbReference>
<dbReference type="Pfam" id="PF24758">
    <property type="entry name" value="LRR_At5g56370"/>
    <property type="match status" value="1"/>
</dbReference>
<dbReference type="InterPro" id="IPR032675">
    <property type="entry name" value="LRR_dom_sf"/>
</dbReference>
<evidence type="ECO:0000313" key="2">
    <source>
        <dbReference type="EMBL" id="KAK9058760.1"/>
    </source>
</evidence>
<evidence type="ECO:0000313" key="3">
    <source>
        <dbReference type="Proteomes" id="UP001408789"/>
    </source>
</evidence>
<organism evidence="2 3">
    <name type="scientific">Deinandra increscens subsp. villosa</name>
    <dbReference type="NCBI Taxonomy" id="3103831"/>
    <lineage>
        <taxon>Eukaryota</taxon>
        <taxon>Viridiplantae</taxon>
        <taxon>Streptophyta</taxon>
        <taxon>Embryophyta</taxon>
        <taxon>Tracheophyta</taxon>
        <taxon>Spermatophyta</taxon>
        <taxon>Magnoliopsida</taxon>
        <taxon>eudicotyledons</taxon>
        <taxon>Gunneridae</taxon>
        <taxon>Pentapetalae</taxon>
        <taxon>asterids</taxon>
        <taxon>campanulids</taxon>
        <taxon>Asterales</taxon>
        <taxon>Asteraceae</taxon>
        <taxon>Asteroideae</taxon>
        <taxon>Heliantheae alliance</taxon>
        <taxon>Madieae</taxon>
        <taxon>Madiinae</taxon>
        <taxon>Deinandra</taxon>
    </lineage>
</organism>
<feature type="domain" description="FBD" evidence="1">
    <location>
        <begin position="375"/>
        <end position="443"/>
    </location>
</feature>
<gene>
    <name evidence="2" type="ORF">SSX86_023603</name>
</gene>
<sequence>MKKPKPDEIKQDFITELHDSILIRILSLLPGADANRTRLLSSKWKHRWKDLRLFLPNLHFVMPICSSIEEINKFHDSVDQTLALRNGMPIKTFYLQCSKNCNYKRVYDSICKAVKCEIQELELGFPAEKFIVMFCWHLFKTCSSLVSLTLRGEFVLHVPEDSKLLFPWLKKLNLVSIVYLSDQSFVNLISGCPVLEELCVERQLVGEFDNIKMMVIDSPSLKRLRLSFRLSSDRAFGALIDAPKLEYLDIMDVMSTSYSLTRPLCLTEAHINIRNEGQVGSLARLITCISPSIEILSLTNSTLMALKFPRGLNMPMFLNMAKLMVDITQGWDKLPTLLANMPNLEHITFTNGLLPFPRSQQVHNMRWRPLTRVPTCLRFKLREVIIENREAISPGEFSFIKYLLKHSKKLEILAINAHEIDATRREEILKFYRASKSCRIEFV</sequence>